<evidence type="ECO:0000313" key="2">
    <source>
        <dbReference type="Proteomes" id="UP000218113"/>
    </source>
</evidence>
<comment type="caution">
    <text evidence="1">The sequence shown here is derived from an EMBL/GenBank/DDBJ whole genome shotgun (WGS) entry which is preliminary data.</text>
</comment>
<accession>A0A2A4SZW5</accession>
<name>A0A2A4SZW5_9DELT</name>
<reference evidence="2" key="1">
    <citation type="submission" date="2017-08" db="EMBL/GenBank/DDBJ databases">
        <title>A dynamic microbial community with high functional redundancy inhabits the cold, oxic subseafloor aquifer.</title>
        <authorList>
            <person name="Tully B.J."/>
            <person name="Wheat C.G."/>
            <person name="Glazer B.T."/>
            <person name="Huber J.A."/>
        </authorList>
    </citation>
    <scope>NUCLEOTIDE SEQUENCE [LARGE SCALE GENOMIC DNA]</scope>
</reference>
<dbReference type="EMBL" id="NVSR01000097">
    <property type="protein sequence ID" value="PCI26297.1"/>
    <property type="molecule type" value="Genomic_DNA"/>
</dbReference>
<dbReference type="AlphaFoldDB" id="A0A2A4SZW5"/>
<evidence type="ECO:0000313" key="1">
    <source>
        <dbReference type="EMBL" id="PCI26297.1"/>
    </source>
</evidence>
<organism evidence="1 2">
    <name type="scientific">SAR324 cluster bacterium</name>
    <dbReference type="NCBI Taxonomy" id="2024889"/>
    <lineage>
        <taxon>Bacteria</taxon>
        <taxon>Deltaproteobacteria</taxon>
        <taxon>SAR324 cluster</taxon>
    </lineage>
</organism>
<proteinExistence type="predicted"/>
<dbReference type="Proteomes" id="UP000218113">
    <property type="component" value="Unassembled WGS sequence"/>
</dbReference>
<protein>
    <submittedName>
        <fullName evidence="1">Uncharacterized protein</fullName>
    </submittedName>
</protein>
<sequence>MSMKNVMQDHASYKKKLITITGKRNVNAIYFDVTLDSVSIDDVFTGISTLATTLHQVTKHEYKDIAVRAITDIIAADPNPNKNSIKDIIKLLKKWNKENLKQNSNPIHVTKVTKTM</sequence>
<gene>
    <name evidence="1" type="ORF">COB67_10200</name>
</gene>